<dbReference type="Proteomes" id="UP000681722">
    <property type="component" value="Unassembled WGS sequence"/>
</dbReference>
<feature type="region of interest" description="Disordered" evidence="1">
    <location>
        <begin position="242"/>
        <end position="277"/>
    </location>
</feature>
<gene>
    <name evidence="4" type="ORF">GPM918_LOCUS14958</name>
    <name evidence="5" type="ORF">SRO942_LOCUS14958</name>
</gene>
<accession>A0A814IK29</accession>
<feature type="transmembrane region" description="Helical" evidence="2">
    <location>
        <begin position="1158"/>
        <end position="1178"/>
    </location>
</feature>
<protein>
    <recommendedName>
        <fullName evidence="3">OTU domain-containing protein</fullName>
    </recommendedName>
</protein>
<feature type="compositionally biased region" description="Basic residues" evidence="1">
    <location>
        <begin position="242"/>
        <end position="254"/>
    </location>
</feature>
<keyword evidence="2" id="KW-0472">Membrane</keyword>
<dbReference type="EMBL" id="CAJNOQ010003683">
    <property type="protein sequence ID" value="CAF1024534.1"/>
    <property type="molecule type" value="Genomic_DNA"/>
</dbReference>
<evidence type="ECO:0000313" key="6">
    <source>
        <dbReference type="Proteomes" id="UP000663829"/>
    </source>
</evidence>
<keyword evidence="2" id="KW-0812">Transmembrane</keyword>
<organism evidence="4 6">
    <name type="scientific">Didymodactylos carnosus</name>
    <dbReference type="NCBI Taxonomy" id="1234261"/>
    <lineage>
        <taxon>Eukaryota</taxon>
        <taxon>Metazoa</taxon>
        <taxon>Spiralia</taxon>
        <taxon>Gnathifera</taxon>
        <taxon>Rotifera</taxon>
        <taxon>Eurotatoria</taxon>
        <taxon>Bdelloidea</taxon>
        <taxon>Philodinida</taxon>
        <taxon>Philodinidae</taxon>
        <taxon>Didymodactylos</taxon>
    </lineage>
</organism>
<feature type="domain" description="OTU" evidence="3">
    <location>
        <begin position="491"/>
        <end position="580"/>
    </location>
</feature>
<dbReference type="CDD" id="cd22755">
    <property type="entry name" value="OTU_CeDUB-like"/>
    <property type="match status" value="1"/>
</dbReference>
<dbReference type="InterPro" id="IPR003323">
    <property type="entry name" value="OTU_dom"/>
</dbReference>
<dbReference type="EMBL" id="CAJOBC010003683">
    <property type="protein sequence ID" value="CAF3795791.1"/>
    <property type="molecule type" value="Genomic_DNA"/>
</dbReference>
<dbReference type="Pfam" id="PF02338">
    <property type="entry name" value="OTU"/>
    <property type="match status" value="1"/>
</dbReference>
<feature type="region of interest" description="Disordered" evidence="1">
    <location>
        <begin position="295"/>
        <end position="325"/>
    </location>
</feature>
<keyword evidence="2" id="KW-1133">Transmembrane helix</keyword>
<feature type="compositionally biased region" description="Low complexity" evidence="1">
    <location>
        <begin position="315"/>
        <end position="325"/>
    </location>
</feature>
<evidence type="ECO:0000259" key="3">
    <source>
        <dbReference type="Pfam" id="PF02338"/>
    </source>
</evidence>
<dbReference type="InterPro" id="IPR050704">
    <property type="entry name" value="Peptidase_C85-like"/>
</dbReference>
<name>A0A814IK29_9BILA</name>
<proteinExistence type="predicted"/>
<feature type="compositionally biased region" description="Acidic residues" evidence="1">
    <location>
        <begin position="693"/>
        <end position="703"/>
    </location>
</feature>
<dbReference type="SUPFAM" id="SSF54001">
    <property type="entry name" value="Cysteine proteinases"/>
    <property type="match status" value="1"/>
</dbReference>
<evidence type="ECO:0000313" key="5">
    <source>
        <dbReference type="EMBL" id="CAF3795791.1"/>
    </source>
</evidence>
<keyword evidence="6" id="KW-1185">Reference proteome</keyword>
<evidence type="ECO:0000256" key="1">
    <source>
        <dbReference type="SAM" id="MobiDB-lite"/>
    </source>
</evidence>
<evidence type="ECO:0000256" key="2">
    <source>
        <dbReference type="SAM" id="Phobius"/>
    </source>
</evidence>
<comment type="caution">
    <text evidence="4">The sequence shown here is derived from an EMBL/GenBank/DDBJ whole genome shotgun (WGS) entry which is preliminary data.</text>
</comment>
<sequence length="1194" mass="137429">MDTPVTILYFACKFIHSQLDLMDRSQLTHIAPNSFDNNDDNDNNTVIIKNVDKDKSYNINTSSQTCNCYFNSTMLLPCLHILFHLKSIDKLKVNYDLTSLRWLRHTTTNNDISFNPVPILQSTSNKNDNQKNTLNNGFESSDDDDCAVQSNDNSCCLTVAEKNRLAWNEFHMINNYLTQLGTTEFYERLDDLKNVFISWTEKQQLKNQAETETQTSLTTSPEKRDVNNVIPLFTITRVVHPRGRPKQTKRHTSFYKRITSAKPSSKTKTKRLQGRPLSSTLKNLLMNNDVDLAPTPAIAPSRTEPLIDNSDITHSQQSVSSNSSSKVTRSVAEAAVATITLLPRSSPPQSFNNFLLASTENENKLESNSVINLNLNALEENENIMNLNTSDNQNHHQQGQLPSIPLPPTVITHDVNTTDDEAKENLCIITEEIIVKKMLFDPPTKEWIMKQLTDLKLIRTRSNLSSIVIPKYGVQRDITINSRPVVIKDIKPDGNCLFRCLGYAISGNEELHASIRSLIVKQICAQVYTSYGDEKFKNYTAADYIRATKMNHLGTWATEKEIFAACDNFKTEIFIFQCHKDVWMKWYPLYTFDVEEFEDISFIETCKLYIRDAVNGVTCDYKSKCATKHCQCEKSIVASLVQRNAIRNADNLFLEKKLERLSNHFQTVNFTFVKMKRKYTKKVVADHLSDAPSDAESDNSDNSDDSKSVEPVLCKRRRKNVRIIRDSDLDDDEWNEIDEVPEIEDFMGDPGVCVQPNSPNIFDITEMAVVKELNETRHSMSLIQSRLILMYNRMKTLEKTLRTMMFQMKKKLDYLTYDELRQFANAVFKQSIKLLLLFDMPMMTIMNRLLASQTFYFVPNTDNNTNGNNRKITKHAGPTVFHLGNFIISNVIFTICSKPYMPIYEIFGTPTFTKNMSYEIHNLPRFISIDYKRNISLAWYQGDNNIENCFFRKITLCHILPVMVRTIEHPCLHNMFAHGEEKKKCVFIESSMKPPFVRNMHDSAWMISVAEDICCIMTDKNEEEKNENRNKIGLIDDSNDDNIIIKKFAIIRLPCKHILTCRLKITLKNMNCKHDSDEQYYLRCNGNYYKTEKLINLLKTDPIDEQQILGFVNDANHINMISKDVSNLLVDQRKMKEAVDSKLLNIPIGRTRVSLQTLLIIISNIMTVINILIIFVYIKLCSKKIFVNVPVKMA</sequence>
<reference evidence="4" key="1">
    <citation type="submission" date="2021-02" db="EMBL/GenBank/DDBJ databases">
        <authorList>
            <person name="Nowell W R."/>
        </authorList>
    </citation>
    <scope>NUCLEOTIDE SEQUENCE</scope>
</reference>
<dbReference type="OrthoDB" id="6137149at2759"/>
<dbReference type="GO" id="GO:0016579">
    <property type="term" value="P:protein deubiquitination"/>
    <property type="evidence" value="ECO:0007669"/>
    <property type="project" value="TreeGrafter"/>
</dbReference>
<evidence type="ECO:0000313" key="4">
    <source>
        <dbReference type="EMBL" id="CAF1024534.1"/>
    </source>
</evidence>
<feature type="region of interest" description="Disordered" evidence="1">
    <location>
        <begin position="690"/>
        <end position="710"/>
    </location>
</feature>
<dbReference type="PANTHER" id="PTHR12419">
    <property type="entry name" value="OTU DOMAIN CONTAINING PROTEIN"/>
    <property type="match status" value="1"/>
</dbReference>
<dbReference type="GO" id="GO:0004843">
    <property type="term" value="F:cysteine-type deubiquitinase activity"/>
    <property type="evidence" value="ECO:0007669"/>
    <property type="project" value="TreeGrafter"/>
</dbReference>
<dbReference type="InterPro" id="IPR038765">
    <property type="entry name" value="Papain-like_cys_pep_sf"/>
</dbReference>
<dbReference type="Proteomes" id="UP000663829">
    <property type="component" value="Unassembled WGS sequence"/>
</dbReference>
<dbReference type="AlphaFoldDB" id="A0A814IK29"/>
<dbReference type="Gene3D" id="3.90.70.80">
    <property type="match status" value="1"/>
</dbReference>
<dbReference type="PANTHER" id="PTHR12419:SF7">
    <property type="entry name" value="OTU DOMAIN-CONTAINING PROTEIN 3"/>
    <property type="match status" value="1"/>
</dbReference>